<feature type="compositionally biased region" description="Basic and acidic residues" evidence="5">
    <location>
        <begin position="325"/>
        <end position="342"/>
    </location>
</feature>
<feature type="domain" description="BZIP" evidence="6">
    <location>
        <begin position="299"/>
        <end position="362"/>
    </location>
</feature>
<feature type="compositionally biased region" description="Polar residues" evidence="5">
    <location>
        <begin position="116"/>
        <end position="129"/>
    </location>
</feature>
<feature type="compositionally biased region" description="Basic and acidic residues" evidence="5">
    <location>
        <begin position="288"/>
        <end position="310"/>
    </location>
</feature>
<feature type="region of interest" description="Disordered" evidence="5">
    <location>
        <begin position="257"/>
        <end position="344"/>
    </location>
</feature>
<dbReference type="RefSeq" id="XP_008468247.1">
    <property type="nucleotide sequence ID" value="XM_008470025.3"/>
</dbReference>
<feature type="compositionally biased region" description="Basic residues" evidence="5">
    <location>
        <begin position="311"/>
        <end position="324"/>
    </location>
</feature>
<dbReference type="Gene3D" id="1.20.5.170">
    <property type="match status" value="1"/>
</dbReference>
<keyword evidence="4" id="KW-0539">Nucleus</keyword>
<dbReference type="GeneID" id="103505653"/>
<dbReference type="PANTHER" id="PTHR19304">
    <property type="entry name" value="CYCLIC-AMP RESPONSE ELEMENT BINDING PROTEIN"/>
    <property type="match status" value="1"/>
</dbReference>
<dbReference type="AlphaFoldDB" id="A0A1S3CUZ7"/>
<dbReference type="InterPro" id="IPR046347">
    <property type="entry name" value="bZIP_sf"/>
</dbReference>
<evidence type="ECO:0000259" key="6">
    <source>
        <dbReference type="PROSITE" id="PS50217"/>
    </source>
</evidence>
<evidence type="ECO:0000313" key="9">
    <source>
        <dbReference type="RefSeq" id="XP_008468247.1"/>
    </source>
</evidence>
<feature type="region of interest" description="Disordered" evidence="5">
    <location>
        <begin position="116"/>
        <end position="147"/>
    </location>
</feature>
<protein>
    <submittedName>
        <fullName evidence="8 9">Cyclic AMP-dependent transcription factor ATF-2</fullName>
    </submittedName>
</protein>
<evidence type="ECO:0000256" key="2">
    <source>
        <dbReference type="ARBA" id="ARBA00023015"/>
    </source>
</evidence>
<evidence type="ECO:0000256" key="4">
    <source>
        <dbReference type="ARBA" id="ARBA00023242"/>
    </source>
</evidence>
<evidence type="ECO:0000256" key="1">
    <source>
        <dbReference type="ARBA" id="ARBA00004123"/>
    </source>
</evidence>
<proteinExistence type="predicted"/>
<dbReference type="STRING" id="121845.A0A1S3CUZ7"/>
<name>A0A1S3CUZ7_DIACI</name>
<comment type="subcellular location">
    <subcellularLocation>
        <location evidence="1">Nucleus</location>
    </subcellularLocation>
</comment>
<evidence type="ECO:0000313" key="7">
    <source>
        <dbReference type="Proteomes" id="UP000079169"/>
    </source>
</evidence>
<dbReference type="RefSeq" id="XP_008468234.1">
    <property type="nucleotide sequence ID" value="XM_008470012.3"/>
</dbReference>
<dbReference type="SMART" id="SM00338">
    <property type="entry name" value="BRLZ"/>
    <property type="match status" value="1"/>
</dbReference>
<dbReference type="PaxDb" id="121845-A0A1S3CUZ7"/>
<dbReference type="InterPro" id="IPR004827">
    <property type="entry name" value="bZIP"/>
</dbReference>
<dbReference type="CTD" id="37978"/>
<dbReference type="Proteomes" id="UP000079169">
    <property type="component" value="Unplaced"/>
</dbReference>
<keyword evidence="2" id="KW-0805">Transcription regulation</keyword>
<gene>
    <name evidence="8 9" type="primary">LOC103505653</name>
</gene>
<dbReference type="GO" id="GO:0005634">
    <property type="term" value="C:nucleus"/>
    <property type="evidence" value="ECO:0007669"/>
    <property type="project" value="UniProtKB-SubCell"/>
</dbReference>
<sequence length="377" mass="42248">MDKIQITLTTPVLSQEDQTPTPTKLFKLGEEIGLFNDLQDNPFDQTFKKAVDTQCSLLKYPLSVQNPEETLNTPTPFQTADVDANKVTGTTEALSLVLEKEPPLDPAQEILNTVYKSSRQRSPLSQPIIPSSDVLPDENGKNKSDTLLQPDLIRYPSDVCSAKSQLGPDIIIKEGKDQRNIDIISNLVSSKLIPVKSKQINSTSELIKKKILNKKNNLLLIEGLEIPNPIKSYQSAPVDLLTRLPVDILKVTPSPSVPELEITPIPSPGSVKLPLPRKQSSDDPPPPPEKKKSREISEEEKRKQILERNRLAAKRSREKQKKQQHALEHKLREKEKENKQLKLENQSLKLKLLAKEEAIDQLAKIKAQAMLRALGHT</sequence>
<dbReference type="PROSITE" id="PS50217">
    <property type="entry name" value="BZIP"/>
    <property type="match status" value="1"/>
</dbReference>
<dbReference type="KEGG" id="dci:103505653"/>
<dbReference type="InterPro" id="IPR051027">
    <property type="entry name" value="bZIP_transcription_factors"/>
</dbReference>
<evidence type="ECO:0000256" key="5">
    <source>
        <dbReference type="SAM" id="MobiDB-lite"/>
    </source>
</evidence>
<evidence type="ECO:0000313" key="8">
    <source>
        <dbReference type="RefSeq" id="XP_008468234.1"/>
    </source>
</evidence>
<accession>A0A1S3CUZ7</accession>
<dbReference type="CDD" id="cd14686">
    <property type="entry name" value="bZIP"/>
    <property type="match status" value="1"/>
</dbReference>
<dbReference type="OrthoDB" id="295274at2759"/>
<keyword evidence="3" id="KW-0804">Transcription</keyword>
<reference evidence="8 9" key="1">
    <citation type="submission" date="2025-04" db="UniProtKB">
        <authorList>
            <consortium name="RefSeq"/>
        </authorList>
    </citation>
    <scope>IDENTIFICATION</scope>
</reference>
<evidence type="ECO:0000256" key="3">
    <source>
        <dbReference type="ARBA" id="ARBA00023163"/>
    </source>
</evidence>
<organism evidence="7 9">
    <name type="scientific">Diaphorina citri</name>
    <name type="common">Asian citrus psyllid</name>
    <dbReference type="NCBI Taxonomy" id="121845"/>
    <lineage>
        <taxon>Eukaryota</taxon>
        <taxon>Metazoa</taxon>
        <taxon>Ecdysozoa</taxon>
        <taxon>Arthropoda</taxon>
        <taxon>Hexapoda</taxon>
        <taxon>Insecta</taxon>
        <taxon>Pterygota</taxon>
        <taxon>Neoptera</taxon>
        <taxon>Paraneoptera</taxon>
        <taxon>Hemiptera</taxon>
        <taxon>Sternorrhyncha</taxon>
        <taxon>Psylloidea</taxon>
        <taxon>Psyllidae</taxon>
        <taxon>Diaphorininae</taxon>
        <taxon>Diaphorina</taxon>
    </lineage>
</organism>
<dbReference type="GO" id="GO:0003700">
    <property type="term" value="F:DNA-binding transcription factor activity"/>
    <property type="evidence" value="ECO:0007669"/>
    <property type="project" value="InterPro"/>
</dbReference>
<keyword evidence="7" id="KW-1185">Reference proteome</keyword>
<dbReference type="SUPFAM" id="SSF57959">
    <property type="entry name" value="Leucine zipper domain"/>
    <property type="match status" value="1"/>
</dbReference>